<name>A0A841N1Q4_9BACT</name>
<dbReference type="EMBL" id="JACIJO010000006">
    <property type="protein sequence ID" value="MBB6328888.1"/>
    <property type="molecule type" value="Genomic_DNA"/>
</dbReference>
<evidence type="ECO:0000313" key="2">
    <source>
        <dbReference type="Proteomes" id="UP000588604"/>
    </source>
</evidence>
<dbReference type="Proteomes" id="UP000588604">
    <property type="component" value="Unassembled WGS sequence"/>
</dbReference>
<evidence type="ECO:0000313" key="1">
    <source>
        <dbReference type="EMBL" id="MBB6328888.1"/>
    </source>
</evidence>
<protein>
    <submittedName>
        <fullName evidence="1">Uncharacterized protein</fullName>
    </submittedName>
</protein>
<keyword evidence="2" id="KW-1185">Reference proteome</keyword>
<organism evidence="1 2">
    <name type="scientific">Algoriphagus iocasae</name>
    <dbReference type="NCBI Taxonomy" id="1836499"/>
    <lineage>
        <taxon>Bacteria</taxon>
        <taxon>Pseudomonadati</taxon>
        <taxon>Bacteroidota</taxon>
        <taxon>Cytophagia</taxon>
        <taxon>Cytophagales</taxon>
        <taxon>Cyclobacteriaceae</taxon>
        <taxon>Algoriphagus</taxon>
    </lineage>
</organism>
<sequence>MSLIVRILNSHFIDPKKKRSREYFKTCDSLDLMKVGIGNGSEIYLIEKYDFSHFQLKNRLFLTTGMILQSKK</sequence>
<comment type="caution">
    <text evidence="1">The sequence shown here is derived from an EMBL/GenBank/DDBJ whole genome shotgun (WGS) entry which is preliminary data.</text>
</comment>
<accession>A0A841N1Q4</accession>
<dbReference type="AlphaFoldDB" id="A0A841N1Q4"/>
<proteinExistence type="predicted"/>
<gene>
    <name evidence="1" type="ORF">FHS59_004552</name>
</gene>
<reference evidence="1 2" key="1">
    <citation type="submission" date="2020-08" db="EMBL/GenBank/DDBJ databases">
        <title>Genomic Encyclopedia of Type Strains, Phase IV (KMG-IV): sequencing the most valuable type-strain genomes for metagenomic binning, comparative biology and taxonomic classification.</title>
        <authorList>
            <person name="Goeker M."/>
        </authorList>
    </citation>
    <scope>NUCLEOTIDE SEQUENCE [LARGE SCALE GENOMIC DNA]</scope>
    <source>
        <strain evidence="1 2">DSM 102044</strain>
    </source>
</reference>